<evidence type="ECO:0000256" key="4">
    <source>
        <dbReference type="ARBA" id="ARBA00023027"/>
    </source>
</evidence>
<dbReference type="PROSITE" id="PS01050">
    <property type="entry name" value="YJEF_C_2"/>
    <property type="match status" value="1"/>
</dbReference>
<dbReference type="CDD" id="cd01171">
    <property type="entry name" value="YXKO-related"/>
    <property type="match status" value="1"/>
</dbReference>
<dbReference type="PROSITE" id="PS51383">
    <property type="entry name" value="YJEF_C_3"/>
    <property type="match status" value="1"/>
</dbReference>
<dbReference type="PANTHER" id="PTHR12592:SF0">
    <property type="entry name" value="ATP-DEPENDENT (S)-NAD(P)H-HYDRATE DEHYDRATASE"/>
    <property type="match status" value="1"/>
</dbReference>
<dbReference type="SUPFAM" id="SSF53613">
    <property type="entry name" value="Ribokinase-like"/>
    <property type="match status" value="1"/>
</dbReference>
<accession>A0A6J6JH68</accession>
<organism evidence="7">
    <name type="scientific">freshwater metagenome</name>
    <dbReference type="NCBI Taxonomy" id="449393"/>
    <lineage>
        <taxon>unclassified sequences</taxon>
        <taxon>metagenomes</taxon>
        <taxon>ecological metagenomes</taxon>
    </lineage>
</organism>
<evidence type="ECO:0000256" key="1">
    <source>
        <dbReference type="ARBA" id="ARBA00022741"/>
    </source>
</evidence>
<evidence type="ECO:0000256" key="2">
    <source>
        <dbReference type="ARBA" id="ARBA00022840"/>
    </source>
</evidence>
<evidence type="ECO:0000256" key="3">
    <source>
        <dbReference type="ARBA" id="ARBA00022857"/>
    </source>
</evidence>
<dbReference type="HAMAP" id="MF_01965">
    <property type="entry name" value="NADHX_dehydratase"/>
    <property type="match status" value="1"/>
</dbReference>
<proteinExistence type="inferred from homology"/>
<dbReference type="InterPro" id="IPR017953">
    <property type="entry name" value="Carbohydrate_kinase_pred_CS"/>
</dbReference>
<sequence>MHPNLDPDFASSLLAEAKASDNKYSRGVVGFVTGSEAYTGAALLGLEAAYQLQIGMACYLGPRKVTDLVLNSRPETITGIEKAKVLVVGSGVADDDSGEQRKNILAAQALNLPMVIDAGALQLVDFEKLSAPAILTPHAGEAQKLFARLGHSRRSKDIAANPSASAWELAELTGQVVLLKGNISVLALRNHPPIESGPGSVHLATAGTGDVLAGMIGALAAKYVATGMGLTLEILRDIGLLATQLHSEAAELAASRGDYGASAICRAISEASS</sequence>
<dbReference type="PANTHER" id="PTHR12592">
    <property type="entry name" value="ATP-DEPENDENT (S)-NAD(P)H-HYDRATE DEHYDRATASE FAMILY MEMBER"/>
    <property type="match status" value="1"/>
</dbReference>
<feature type="domain" description="YjeF C-terminal" evidence="6">
    <location>
        <begin position="6"/>
        <end position="273"/>
    </location>
</feature>
<keyword evidence="4" id="KW-0520">NAD</keyword>
<dbReference type="Pfam" id="PF01256">
    <property type="entry name" value="Carb_kinase"/>
    <property type="match status" value="1"/>
</dbReference>
<evidence type="ECO:0000256" key="5">
    <source>
        <dbReference type="ARBA" id="ARBA00023239"/>
    </source>
</evidence>
<keyword evidence="3" id="KW-0521">NADP</keyword>
<keyword evidence="2" id="KW-0067">ATP-binding</keyword>
<protein>
    <submittedName>
        <fullName evidence="7">Unannotated protein</fullName>
    </submittedName>
</protein>
<dbReference type="AlphaFoldDB" id="A0A6J6JH68"/>
<evidence type="ECO:0000313" key="7">
    <source>
        <dbReference type="EMBL" id="CAB4635955.1"/>
    </source>
</evidence>
<dbReference type="GO" id="GO:0052855">
    <property type="term" value="F:ADP-dependent NAD(P)H-hydrate dehydratase activity"/>
    <property type="evidence" value="ECO:0007669"/>
    <property type="project" value="TreeGrafter"/>
</dbReference>
<gene>
    <name evidence="7" type="ORF">UFOPK2032_00941</name>
</gene>
<keyword evidence="1" id="KW-0547">Nucleotide-binding</keyword>
<dbReference type="GO" id="GO:0005524">
    <property type="term" value="F:ATP binding"/>
    <property type="evidence" value="ECO:0007669"/>
    <property type="project" value="UniProtKB-KW"/>
</dbReference>
<dbReference type="EMBL" id="CAEZVM010000041">
    <property type="protein sequence ID" value="CAB4635955.1"/>
    <property type="molecule type" value="Genomic_DNA"/>
</dbReference>
<evidence type="ECO:0000259" key="6">
    <source>
        <dbReference type="PROSITE" id="PS51383"/>
    </source>
</evidence>
<dbReference type="GO" id="GO:0052856">
    <property type="term" value="F:NAD(P)HX epimerase activity"/>
    <property type="evidence" value="ECO:0007669"/>
    <property type="project" value="TreeGrafter"/>
</dbReference>
<dbReference type="InterPro" id="IPR029056">
    <property type="entry name" value="Ribokinase-like"/>
</dbReference>
<keyword evidence="5" id="KW-0456">Lyase</keyword>
<name>A0A6J6JH68_9ZZZZ</name>
<dbReference type="GO" id="GO:0110051">
    <property type="term" value="P:metabolite repair"/>
    <property type="evidence" value="ECO:0007669"/>
    <property type="project" value="TreeGrafter"/>
</dbReference>
<dbReference type="InterPro" id="IPR000631">
    <property type="entry name" value="CARKD"/>
</dbReference>
<reference evidence="7" key="1">
    <citation type="submission" date="2020-05" db="EMBL/GenBank/DDBJ databases">
        <authorList>
            <person name="Chiriac C."/>
            <person name="Salcher M."/>
            <person name="Ghai R."/>
            <person name="Kavagutti S V."/>
        </authorList>
    </citation>
    <scope>NUCLEOTIDE SEQUENCE</scope>
</reference>
<dbReference type="Gene3D" id="3.40.1190.20">
    <property type="match status" value="1"/>
</dbReference>